<feature type="domain" description="Aminoglycoside phosphotransferase" evidence="1">
    <location>
        <begin position="70"/>
        <end position="231"/>
    </location>
</feature>
<dbReference type="PANTHER" id="PTHR21310">
    <property type="entry name" value="AMINOGLYCOSIDE PHOSPHOTRANSFERASE-RELATED-RELATED"/>
    <property type="match status" value="1"/>
</dbReference>
<dbReference type="InterPro" id="IPR011009">
    <property type="entry name" value="Kinase-like_dom_sf"/>
</dbReference>
<dbReference type="GO" id="GO:0016740">
    <property type="term" value="F:transferase activity"/>
    <property type="evidence" value="ECO:0007669"/>
    <property type="project" value="UniProtKB-KW"/>
</dbReference>
<proteinExistence type="predicted"/>
<sequence>MSTFKIFPQSIFFTECRAPALPSPAEIRALNEQSGNNRATSFSRPCPVIVPSLGLLVKYGANVTVAEAETQALIRERLQGHVPTPEIFGWIEDGGQVFIHMSLVEGDTLQARFGSLDESERQAICEEVRAMVNAWRALAQDDPDRYIGTVGQRPLNDIFVNRRLKRSGPFVGEDAVRKFHDACGIDISGETPIAFTHNDLCPPNILLSPGRHPKVVAILDWGQSGWYPSYWEYCKGRRVGVVDEGFNNALQEEWHAKYLPTVVDVVDDEAYYHPWLYFMLSNI</sequence>
<evidence type="ECO:0000259" key="1">
    <source>
        <dbReference type="Pfam" id="PF01636"/>
    </source>
</evidence>
<reference evidence="2 3" key="1">
    <citation type="submission" date="2015-06" db="EMBL/GenBank/DDBJ databases">
        <title>Survival trade-offs in plant roots during colonization by closely related pathogenic and mutualistic fungi.</title>
        <authorList>
            <person name="Hacquard S."/>
            <person name="Kracher B."/>
            <person name="Hiruma K."/>
            <person name="Weinman A."/>
            <person name="Muench P."/>
            <person name="Garrido Oter R."/>
            <person name="Ver Loren van Themaat E."/>
            <person name="Dallerey J.-F."/>
            <person name="Damm U."/>
            <person name="Henrissat B."/>
            <person name="Lespinet O."/>
            <person name="Thon M."/>
            <person name="Kemen E."/>
            <person name="McHardy A.C."/>
            <person name="Schulze-Lefert P."/>
            <person name="O'Connell R.J."/>
        </authorList>
    </citation>
    <scope>NUCLEOTIDE SEQUENCE [LARGE SCALE GENOMIC DNA]</scope>
    <source>
        <strain evidence="2 3">0861</strain>
    </source>
</reference>
<dbReference type="Pfam" id="PF01636">
    <property type="entry name" value="APH"/>
    <property type="match status" value="1"/>
</dbReference>
<dbReference type="PANTHER" id="PTHR21310:SF54">
    <property type="entry name" value="AMINOGLYCOSIDE PHOSPHOTRANSFERASE DOMAIN-CONTAINING PROTEIN"/>
    <property type="match status" value="1"/>
</dbReference>
<comment type="caution">
    <text evidence="2">The sequence shown here is derived from an EMBL/GenBank/DDBJ whole genome shotgun (WGS) entry which is preliminary data.</text>
</comment>
<dbReference type="AlphaFoldDB" id="A0A166Z3J0"/>
<dbReference type="CDD" id="cd05120">
    <property type="entry name" value="APH_ChoK_like"/>
    <property type="match status" value="1"/>
</dbReference>
<gene>
    <name evidence="2" type="ORF">CT0861_02078</name>
</gene>
<keyword evidence="3" id="KW-1185">Reference proteome</keyword>
<accession>A0A166Z3J0</accession>
<name>A0A166Z3J0_9PEZI</name>
<dbReference type="SUPFAM" id="SSF56112">
    <property type="entry name" value="Protein kinase-like (PK-like)"/>
    <property type="match status" value="1"/>
</dbReference>
<dbReference type="InterPro" id="IPR051678">
    <property type="entry name" value="AGP_Transferase"/>
</dbReference>
<dbReference type="Gene3D" id="3.90.1200.10">
    <property type="match status" value="1"/>
</dbReference>
<keyword evidence="2" id="KW-0808">Transferase</keyword>
<evidence type="ECO:0000313" key="2">
    <source>
        <dbReference type="EMBL" id="KZL78391.1"/>
    </source>
</evidence>
<evidence type="ECO:0000313" key="3">
    <source>
        <dbReference type="Proteomes" id="UP000076552"/>
    </source>
</evidence>
<organism evidence="2 3">
    <name type="scientific">Colletotrichum tofieldiae</name>
    <dbReference type="NCBI Taxonomy" id="708197"/>
    <lineage>
        <taxon>Eukaryota</taxon>
        <taxon>Fungi</taxon>
        <taxon>Dikarya</taxon>
        <taxon>Ascomycota</taxon>
        <taxon>Pezizomycotina</taxon>
        <taxon>Sordariomycetes</taxon>
        <taxon>Hypocreomycetidae</taxon>
        <taxon>Glomerellales</taxon>
        <taxon>Glomerellaceae</taxon>
        <taxon>Colletotrichum</taxon>
        <taxon>Colletotrichum spaethianum species complex</taxon>
    </lineage>
</organism>
<dbReference type="InterPro" id="IPR002575">
    <property type="entry name" value="Aminoglycoside_PTrfase"/>
</dbReference>
<dbReference type="Proteomes" id="UP000076552">
    <property type="component" value="Unassembled WGS sequence"/>
</dbReference>
<protein>
    <submittedName>
        <fullName evidence="2">Phosphotransferase enzyme family protein</fullName>
    </submittedName>
</protein>
<dbReference type="EMBL" id="LFIV01000002">
    <property type="protein sequence ID" value="KZL78391.1"/>
    <property type="molecule type" value="Genomic_DNA"/>
</dbReference>